<keyword evidence="2" id="KW-1133">Transmembrane helix</keyword>
<feature type="transmembrane region" description="Helical" evidence="2">
    <location>
        <begin position="722"/>
        <end position="744"/>
    </location>
</feature>
<evidence type="ECO:0000313" key="4">
    <source>
        <dbReference type="EMBL" id="AYB71517.1"/>
    </source>
</evidence>
<dbReference type="EMBL" id="MH368038">
    <property type="protein sequence ID" value="AYB71524.1"/>
    <property type="molecule type" value="Genomic_DNA"/>
</dbReference>
<protein>
    <submittedName>
        <fullName evidence="3">ORF88</fullName>
    </submittedName>
</protein>
<sequence>MIIMKSIILLLAWFLTKTQANMLTESLYLSEYEGSVVLNIIDKNLNGISTLSIFNDSTKLQEVRYVASVCSLRSGSFNITCNVITYGTYHVRMFLSGLNMSAFDLYRLRYVYVGLRDAINYNPKYAEAVMAPFALIGNNNIVTIKLIKDGDNITVGCGFGNVDLSTVNTHASKIGRNINPRFMVGVYTNDSNKLIEDDIYSRYTDSESAGVMRKCNLNEVKTTPQEDCIQPFCTKGTVYGNNLVYGSRLRCFSRTRCSQRSRTVPQSVPWYIPSGFTEKQFMYLDNRLGYLLGLDLTTAIFKYTPIVVGHIVSEYLTGIMNYERLSVRKGPYIDMRGIIGGEIKMILIRNYRKMLDMSGFTPLPANGCYVTVIKFIGDKRGFNRVWMPSKNTNEGEEHVFIFHQKRLSNISDYTLRIFPDSGMDTEGSKYTMNTITDVGCSRETHHKSVYPATIKKAIERFCVDQPNISCEYVKDIDRVDINPCGCKQRANRCGERYSNNTLKATIEFEVPKIYDTPYTCEFLGYKSVNSLTFDSPPPPPTTTQAPPPPPTTTQAPPPPPTTTQAPPPPIVINTTAAPLAPITNATLPPSDVITPEAVNLTDDTPVVNEPVNSTFINDTDVLDDSPTTSAPQAPGIVGIIVNKITTTPAPSIGRVPIPPPDVPVEPPRSIPTTNAPSPEEDTVVLSKSDIMRRFLIRLKTRDGETVDIYTWPELNLAPFKTLSYAGIGVVSFALLFTILVVCLIKFSI</sequence>
<organismHost>
    <name type="scientific">Pecten maximus</name>
    <name type="common">King scallop</name>
    <name type="synonym">Pilgrim's clam</name>
    <dbReference type="NCBI Taxonomy" id="6579"/>
</organismHost>
<evidence type="ECO:0000313" key="3">
    <source>
        <dbReference type="EMBL" id="AVC68718.1"/>
    </source>
</evidence>
<evidence type="ECO:0000256" key="1">
    <source>
        <dbReference type="SAM" id="MobiDB-lite"/>
    </source>
</evidence>
<organismHost>
    <name type="scientific">Magallana gigas</name>
    <name type="common">Pacific oyster</name>
    <name type="synonym">Crassostrea gigas</name>
    <dbReference type="NCBI Taxonomy" id="29159"/>
</organismHost>
<organism evidence="3">
    <name type="scientific">Ostreid herpesvirus 1</name>
    <name type="common">OsHV-1</name>
    <name type="synonym">Pacific oyster herpesvirus</name>
    <dbReference type="NCBI Taxonomy" id="261939"/>
    <lineage>
        <taxon>Viruses</taxon>
        <taxon>Duplodnaviria</taxon>
        <taxon>Heunggongvirae</taxon>
        <taxon>Peploviricota</taxon>
        <taxon>Herviviricetes</taxon>
        <taxon>Herpesvirales</taxon>
        <taxon>Malacoherpesviridae</taxon>
        <taxon>Ostreavirus</taxon>
        <taxon>Ostreavirus ostreidmalaco1</taxon>
    </lineage>
</organism>
<accession>A0A2L1DG18</accession>
<name>A0A2L1DG18_OSHV1</name>
<dbReference type="EMBL" id="MH368039">
    <property type="protein sequence ID" value="AYB71531.1"/>
    <property type="molecule type" value="Genomic_DNA"/>
</dbReference>
<feature type="region of interest" description="Disordered" evidence="1">
    <location>
        <begin position="531"/>
        <end position="574"/>
    </location>
</feature>
<reference evidence="4" key="3">
    <citation type="submission" date="2018-05" db="EMBL/GenBank/DDBJ databases">
        <authorList>
            <person name="Lanie J.A."/>
            <person name="Ng W.-L."/>
            <person name="Kazmierczak K.M."/>
            <person name="Andrzejewski T.M."/>
            <person name="Davidsen T.M."/>
            <person name="Wayne K.J."/>
            <person name="Tettelin H."/>
            <person name="Glass J.I."/>
            <person name="Rusch D."/>
            <person name="Podicherti R."/>
            <person name="Tsui H.-C.T."/>
            <person name="Winkler M.E."/>
        </authorList>
    </citation>
    <scope>NUCLEOTIDE SEQUENCE</scope>
</reference>
<dbReference type="EMBL" id="KY753861">
    <property type="protein sequence ID" value="AVC68718.1"/>
    <property type="molecule type" value="Genomic_DNA"/>
</dbReference>
<reference evidence="4" key="2">
    <citation type="journal article" date="2018" name="J. Fish Dis.">
        <title>A novel divergent group of Ostreid herpesvirus 1 muVar variants associated with a mortality event in Pacific oyster spat in Normandy (France) in 2016.</title>
        <authorList>
            <person name="Burioli E.A."/>
            <person name="Varello K."/>
            <person name="Lavazza A."/>
            <person name="Bozzetta E."/>
            <person name="Prearo M."/>
            <person name="Houssin M."/>
        </authorList>
    </citation>
    <scope>NUCLEOTIDE SEQUENCE</scope>
</reference>
<reference evidence="3" key="1">
    <citation type="submission" date="2017-03" db="EMBL/GenBank/DDBJ databases">
        <title>Description and investigation on a mortality event in spat during June 2016 in Normandy.</title>
        <authorList>
            <person name="Burioli E.A.V."/>
        </authorList>
    </citation>
    <scope>NUCLEOTIDE SEQUENCE</scope>
    <source>
        <strain evidence="3">MicroVar</strain>
    </source>
</reference>
<dbReference type="EMBL" id="MH368037">
    <property type="protein sequence ID" value="AYB71517.1"/>
    <property type="molecule type" value="Genomic_DNA"/>
</dbReference>
<keyword evidence="2" id="KW-0812">Transmembrane</keyword>
<evidence type="ECO:0000256" key="2">
    <source>
        <dbReference type="SAM" id="Phobius"/>
    </source>
</evidence>
<feature type="compositionally biased region" description="Pro residues" evidence="1">
    <location>
        <begin position="535"/>
        <end position="570"/>
    </location>
</feature>
<keyword evidence="2" id="KW-0472">Membrane</keyword>
<proteinExistence type="predicted"/>